<gene>
    <name evidence="3" type="ORF">KP509_24G000900</name>
</gene>
<dbReference type="OrthoDB" id="1254434at2759"/>
<dbReference type="InterPro" id="IPR042086">
    <property type="entry name" value="MeTrfase_capping"/>
</dbReference>
<dbReference type="AlphaFoldDB" id="A0A8T2RUK4"/>
<keyword evidence="4" id="KW-1185">Reference proteome</keyword>
<dbReference type="Gene3D" id="1.10.1200.270">
    <property type="entry name" value="Methyltransferase, alpha-helical capping domain"/>
    <property type="match status" value="1"/>
</dbReference>
<dbReference type="InterPro" id="IPR005299">
    <property type="entry name" value="MeTrfase_7"/>
</dbReference>
<dbReference type="GO" id="GO:0046872">
    <property type="term" value="F:metal ion binding"/>
    <property type="evidence" value="ECO:0007669"/>
    <property type="project" value="UniProtKB-KW"/>
</dbReference>
<evidence type="ECO:0000313" key="4">
    <source>
        <dbReference type="Proteomes" id="UP000825935"/>
    </source>
</evidence>
<dbReference type="SUPFAM" id="SSF53335">
    <property type="entry name" value="S-adenosyl-L-methionine-dependent methyltransferases"/>
    <property type="match status" value="1"/>
</dbReference>
<name>A0A8T2RUK4_CERRI</name>
<dbReference type="Gene3D" id="3.40.50.150">
    <property type="entry name" value="Vaccinia Virus protein VP39"/>
    <property type="match status" value="1"/>
</dbReference>
<evidence type="ECO:0000256" key="1">
    <source>
        <dbReference type="ARBA" id="ARBA00022723"/>
    </source>
</evidence>
<dbReference type="Proteomes" id="UP000825935">
    <property type="component" value="Chromosome 24"/>
</dbReference>
<dbReference type="OMA" id="TIFERCE"/>
<reference evidence="3" key="1">
    <citation type="submission" date="2021-08" db="EMBL/GenBank/DDBJ databases">
        <title>WGS assembly of Ceratopteris richardii.</title>
        <authorList>
            <person name="Marchant D.B."/>
            <person name="Chen G."/>
            <person name="Jenkins J."/>
            <person name="Shu S."/>
            <person name="Leebens-Mack J."/>
            <person name="Grimwood J."/>
            <person name="Schmutz J."/>
            <person name="Soltis P."/>
            <person name="Soltis D."/>
            <person name="Chen Z.-H."/>
        </authorList>
    </citation>
    <scope>NUCLEOTIDE SEQUENCE</scope>
    <source>
        <strain evidence="3">Whitten #5841</strain>
        <tissue evidence="3">Leaf</tissue>
    </source>
</reference>
<dbReference type="GO" id="GO:0008168">
    <property type="term" value="F:methyltransferase activity"/>
    <property type="evidence" value="ECO:0007669"/>
    <property type="project" value="InterPro"/>
</dbReference>
<keyword evidence="2" id="KW-0460">Magnesium</keyword>
<organism evidence="3 4">
    <name type="scientific">Ceratopteris richardii</name>
    <name type="common">Triangle waterfern</name>
    <dbReference type="NCBI Taxonomy" id="49495"/>
    <lineage>
        <taxon>Eukaryota</taxon>
        <taxon>Viridiplantae</taxon>
        <taxon>Streptophyta</taxon>
        <taxon>Embryophyta</taxon>
        <taxon>Tracheophyta</taxon>
        <taxon>Polypodiopsida</taxon>
        <taxon>Polypodiidae</taxon>
        <taxon>Polypodiales</taxon>
        <taxon>Pteridineae</taxon>
        <taxon>Pteridaceae</taxon>
        <taxon>Parkerioideae</taxon>
        <taxon>Ceratopteris</taxon>
    </lineage>
</organism>
<dbReference type="PANTHER" id="PTHR31009">
    <property type="entry name" value="S-ADENOSYL-L-METHIONINE:CARBOXYL METHYLTRANSFERASE FAMILY PROTEIN"/>
    <property type="match status" value="1"/>
</dbReference>
<comment type="caution">
    <text evidence="3">The sequence shown here is derived from an EMBL/GenBank/DDBJ whole genome shotgun (WGS) entry which is preliminary data.</text>
</comment>
<evidence type="ECO:0000313" key="3">
    <source>
        <dbReference type="EMBL" id="KAH7299225.1"/>
    </source>
</evidence>
<dbReference type="Pfam" id="PF03492">
    <property type="entry name" value="Methyltransf_7"/>
    <property type="match status" value="1"/>
</dbReference>
<evidence type="ECO:0000256" key="2">
    <source>
        <dbReference type="ARBA" id="ARBA00022842"/>
    </source>
</evidence>
<keyword evidence="1" id="KW-0479">Metal-binding</keyword>
<dbReference type="InterPro" id="IPR029063">
    <property type="entry name" value="SAM-dependent_MTases_sf"/>
</dbReference>
<sequence>MLLFIGPILKQAIANQQKSFRNKIFRIADMGSSFGPNCLANMQFMVEAIRKHERLEHASQKKATNGGICRLHLQAFFCDLPSNDFNTLFLQHHKEYSHFHEEGGCFTAAVAGSVHGRLFPPFSLHLVFSSSCLHWLSNIPRLILIEEAPEWNKGKIWVDGPLSNEAAGRAYAEQWNKDFVMFLISRFEEMAQHGLMFLRYLAEIDVMEAISSGGKIIYINGVLDQKDLDTFNLPLYFPNRREITSALKSAPNLRIQYFEVMTEDVGDKYWRKFMEDPEEGAKKMTDFYKSGLWNVIEAHIGSRKCETIFERCENLLKEDLKGQSSKDSYWIYPWSSYAILQLIKDA</sequence>
<protein>
    <submittedName>
        <fullName evidence="3">Uncharacterized protein</fullName>
    </submittedName>
</protein>
<proteinExistence type="predicted"/>
<dbReference type="EMBL" id="CM035429">
    <property type="protein sequence ID" value="KAH7299225.1"/>
    <property type="molecule type" value="Genomic_DNA"/>
</dbReference>
<accession>A0A8T2RUK4</accession>